<keyword evidence="4" id="KW-1185">Reference proteome</keyword>
<dbReference type="Proteomes" id="UP000306192">
    <property type="component" value="Unassembled WGS sequence"/>
</dbReference>
<dbReference type="AlphaFoldDB" id="A0A4T2C5Y4"/>
<proteinExistence type="predicted"/>
<evidence type="ECO:0000259" key="2">
    <source>
        <dbReference type="Pfam" id="PF13946"/>
    </source>
</evidence>
<dbReference type="InterPro" id="IPR025282">
    <property type="entry name" value="DUF4214"/>
</dbReference>
<reference evidence="3 4" key="1">
    <citation type="journal article" date="2019" name="Microorganisms">
        <title>Systematic Affiliation and Genome Analysis of Subtercola vilae DB165(T) with Particular Emphasis on Cold Adaptation of an Isolate from a High-Altitude Cold Volcano Lake.</title>
        <authorList>
            <person name="Villalobos A.S."/>
            <person name="Wiese J."/>
            <person name="Imhoff J.F."/>
            <person name="Dorador C."/>
            <person name="Keller A."/>
            <person name="Hentschel U."/>
        </authorList>
    </citation>
    <scope>NUCLEOTIDE SEQUENCE [LARGE SCALE GENOMIC DNA]</scope>
    <source>
        <strain evidence="3 4">DB165</strain>
    </source>
</reference>
<feature type="chain" id="PRO_5020301697" evidence="1">
    <location>
        <begin position="32"/>
        <end position="427"/>
    </location>
</feature>
<protein>
    <submittedName>
        <fullName evidence="3">DUF4214 domain-containing protein</fullName>
    </submittedName>
</protein>
<dbReference type="InterPro" id="IPR038255">
    <property type="entry name" value="PBS_linker_sf"/>
</dbReference>
<keyword evidence="1" id="KW-0732">Signal</keyword>
<feature type="domain" description="DUF4214" evidence="2">
    <location>
        <begin position="308"/>
        <end position="370"/>
    </location>
</feature>
<feature type="signal peptide" evidence="1">
    <location>
        <begin position="1"/>
        <end position="31"/>
    </location>
</feature>
<evidence type="ECO:0000256" key="1">
    <source>
        <dbReference type="SAM" id="SignalP"/>
    </source>
</evidence>
<organism evidence="3 4">
    <name type="scientific">Subtercola vilae</name>
    <dbReference type="NCBI Taxonomy" id="2056433"/>
    <lineage>
        <taxon>Bacteria</taxon>
        <taxon>Bacillati</taxon>
        <taxon>Actinomycetota</taxon>
        <taxon>Actinomycetes</taxon>
        <taxon>Micrococcales</taxon>
        <taxon>Microbacteriaceae</taxon>
        <taxon>Subtercola</taxon>
    </lineage>
</organism>
<sequence length="427" mass="45738">MKMKRSVFALFVAFALVITTLSAVGAPPASAASTVSNSPQQLAQALVSAHNSGAFTTDPTTIYDREIVPVSQGQTLGGCAVDVRVLQVLVLVINRFGSLRVSDLQRPCIGSNLNCGPPTYSVHCVVPGEAIDFANVGGVGLNGSNAQNILLLQFLDNVVPTGTNAGQSQCRTAAGNSLNLANIDQFADSCNHQHVDFRNTDASLNPTVLGAPLPTVTASSSYVVALYNDYLSRTPSAGETKGWATQLANGAPRDGVANGFVNSDEYRLIRIAAAYQSVLGRSPDPSGPQNWLAAMHRGSITTDDIETSFYSSLEYFQQHGNNNAGFVASLYTNLLHRNAGSDEIAYWVTYINKYGTAWVVSQFWRSTETISERISAMYQRYLGRAPDPVGLNTWVGLALQIGDSGLRSALTSSDEYFARSQNRYPSS</sequence>
<dbReference type="Gene3D" id="1.10.3130.20">
    <property type="entry name" value="Phycobilisome linker domain"/>
    <property type="match status" value="1"/>
</dbReference>
<evidence type="ECO:0000313" key="3">
    <source>
        <dbReference type="EMBL" id="TIH38982.1"/>
    </source>
</evidence>
<name>A0A4T2C5Y4_9MICO</name>
<feature type="domain" description="DUF4214" evidence="2">
    <location>
        <begin position="217"/>
        <end position="266"/>
    </location>
</feature>
<accession>A0A4T2C5Y4</accession>
<gene>
    <name evidence="3" type="ORF">D4765_05275</name>
</gene>
<evidence type="ECO:0000313" key="4">
    <source>
        <dbReference type="Proteomes" id="UP000306192"/>
    </source>
</evidence>
<comment type="caution">
    <text evidence="3">The sequence shown here is derived from an EMBL/GenBank/DDBJ whole genome shotgun (WGS) entry which is preliminary data.</text>
</comment>
<dbReference type="EMBL" id="QYRT01000007">
    <property type="protein sequence ID" value="TIH38982.1"/>
    <property type="molecule type" value="Genomic_DNA"/>
</dbReference>
<dbReference type="Pfam" id="PF13946">
    <property type="entry name" value="DUF4214"/>
    <property type="match status" value="2"/>
</dbReference>